<keyword evidence="3" id="KW-1185">Reference proteome</keyword>
<organism evidence="2 3">
    <name type="scientific">Eumeta variegata</name>
    <name type="common">Bagworm moth</name>
    <name type="synonym">Eumeta japonica</name>
    <dbReference type="NCBI Taxonomy" id="151549"/>
    <lineage>
        <taxon>Eukaryota</taxon>
        <taxon>Metazoa</taxon>
        <taxon>Ecdysozoa</taxon>
        <taxon>Arthropoda</taxon>
        <taxon>Hexapoda</taxon>
        <taxon>Insecta</taxon>
        <taxon>Pterygota</taxon>
        <taxon>Neoptera</taxon>
        <taxon>Endopterygota</taxon>
        <taxon>Lepidoptera</taxon>
        <taxon>Glossata</taxon>
        <taxon>Ditrysia</taxon>
        <taxon>Tineoidea</taxon>
        <taxon>Psychidae</taxon>
        <taxon>Oiketicinae</taxon>
        <taxon>Eumeta</taxon>
    </lineage>
</organism>
<comment type="caution">
    <text evidence="2">The sequence shown here is derived from an EMBL/GenBank/DDBJ whole genome shotgun (WGS) entry which is preliminary data.</text>
</comment>
<gene>
    <name evidence="2" type="ORF">EVAR_9766_1</name>
</gene>
<proteinExistence type="predicted"/>
<dbReference type="Proteomes" id="UP000299102">
    <property type="component" value="Unassembled WGS sequence"/>
</dbReference>
<protein>
    <submittedName>
        <fullName evidence="2">Uncharacterized protein</fullName>
    </submittedName>
</protein>
<evidence type="ECO:0000313" key="2">
    <source>
        <dbReference type="EMBL" id="GBP21581.1"/>
    </source>
</evidence>
<evidence type="ECO:0000256" key="1">
    <source>
        <dbReference type="SAM" id="MobiDB-lite"/>
    </source>
</evidence>
<dbReference type="EMBL" id="BGZK01000130">
    <property type="protein sequence ID" value="GBP21581.1"/>
    <property type="molecule type" value="Genomic_DNA"/>
</dbReference>
<name>A0A4C1U5I2_EUMVA</name>
<evidence type="ECO:0000313" key="3">
    <source>
        <dbReference type="Proteomes" id="UP000299102"/>
    </source>
</evidence>
<accession>A0A4C1U5I2</accession>
<feature type="region of interest" description="Disordered" evidence="1">
    <location>
        <begin position="33"/>
        <end position="61"/>
    </location>
</feature>
<reference evidence="2 3" key="1">
    <citation type="journal article" date="2019" name="Commun. Biol.">
        <title>The bagworm genome reveals a unique fibroin gene that provides high tensile strength.</title>
        <authorList>
            <person name="Kono N."/>
            <person name="Nakamura H."/>
            <person name="Ohtoshi R."/>
            <person name="Tomita M."/>
            <person name="Numata K."/>
            <person name="Arakawa K."/>
        </authorList>
    </citation>
    <scope>NUCLEOTIDE SEQUENCE [LARGE SCALE GENOMIC DNA]</scope>
</reference>
<sequence>MCACVESAVHVHVVPLPGHPRAHARHRACAQWAGGGGTLHEGGEGRKQTRPRTSSAAQLRLASRTAVRSIRLKPRTLPTAARRTSMDRRPQVKAARIGDPLCVNLSERAADR</sequence>
<dbReference type="AlphaFoldDB" id="A0A4C1U5I2"/>